<protein>
    <submittedName>
        <fullName evidence="5">Uncharacterized protein</fullName>
    </submittedName>
</protein>
<comment type="similarity">
    <text evidence="1">Belongs to the mTERF family.</text>
</comment>
<feature type="region of interest" description="Disordered" evidence="4">
    <location>
        <begin position="94"/>
        <end position="113"/>
    </location>
</feature>
<dbReference type="EMBL" id="LWDX02059953">
    <property type="protein sequence ID" value="OEL17431.1"/>
    <property type="molecule type" value="Genomic_DNA"/>
</dbReference>
<accession>A0A1E5UX33</accession>
<evidence type="ECO:0000256" key="1">
    <source>
        <dbReference type="ARBA" id="ARBA00007692"/>
    </source>
</evidence>
<name>A0A1E5UX33_9POAL</name>
<sequence>MVRRASLILTLDPDRILRPKLDLFASLGVRPRTLATTPFLLTRSLDNHLVPCIHSLRGILGTDGDVCRAISRTPRGLLADLENNTRPVVAALRRLDPPRSPSQSSSPSRWACS</sequence>
<dbReference type="InterPro" id="IPR003690">
    <property type="entry name" value="MTERF"/>
</dbReference>
<evidence type="ECO:0000313" key="6">
    <source>
        <dbReference type="Proteomes" id="UP000095767"/>
    </source>
</evidence>
<keyword evidence="2" id="KW-0806">Transcription termination</keyword>
<dbReference type="PANTHER" id="PTHR13068:SF181">
    <property type="entry name" value="MTERF TRANSCRIPTION FACTOR"/>
    <property type="match status" value="1"/>
</dbReference>
<dbReference type="InterPro" id="IPR038538">
    <property type="entry name" value="MTERF_sf"/>
</dbReference>
<evidence type="ECO:0000256" key="3">
    <source>
        <dbReference type="ARBA" id="ARBA00022946"/>
    </source>
</evidence>
<dbReference type="PANTHER" id="PTHR13068">
    <property type="entry name" value="CGI-12 PROTEIN-RELATED"/>
    <property type="match status" value="1"/>
</dbReference>
<evidence type="ECO:0000256" key="2">
    <source>
        <dbReference type="ARBA" id="ARBA00022472"/>
    </source>
</evidence>
<comment type="caution">
    <text evidence="5">The sequence shown here is derived from an EMBL/GenBank/DDBJ whole genome shotgun (WGS) entry which is preliminary data.</text>
</comment>
<keyword evidence="6" id="KW-1185">Reference proteome</keyword>
<dbReference type="AlphaFoldDB" id="A0A1E5UX33"/>
<evidence type="ECO:0000256" key="4">
    <source>
        <dbReference type="SAM" id="MobiDB-lite"/>
    </source>
</evidence>
<feature type="compositionally biased region" description="Low complexity" evidence="4">
    <location>
        <begin position="101"/>
        <end position="113"/>
    </location>
</feature>
<gene>
    <name evidence="5" type="ORF">BAE44_0021546</name>
</gene>
<dbReference type="Proteomes" id="UP000095767">
    <property type="component" value="Unassembled WGS sequence"/>
</dbReference>
<dbReference type="GO" id="GO:0003676">
    <property type="term" value="F:nucleic acid binding"/>
    <property type="evidence" value="ECO:0007669"/>
    <property type="project" value="InterPro"/>
</dbReference>
<dbReference type="GO" id="GO:0006353">
    <property type="term" value="P:DNA-templated transcription termination"/>
    <property type="evidence" value="ECO:0007669"/>
    <property type="project" value="UniProtKB-KW"/>
</dbReference>
<proteinExistence type="inferred from homology"/>
<organism evidence="5 6">
    <name type="scientific">Dichanthelium oligosanthes</name>
    <dbReference type="NCBI Taxonomy" id="888268"/>
    <lineage>
        <taxon>Eukaryota</taxon>
        <taxon>Viridiplantae</taxon>
        <taxon>Streptophyta</taxon>
        <taxon>Embryophyta</taxon>
        <taxon>Tracheophyta</taxon>
        <taxon>Spermatophyta</taxon>
        <taxon>Magnoliopsida</taxon>
        <taxon>Liliopsida</taxon>
        <taxon>Poales</taxon>
        <taxon>Poaceae</taxon>
        <taxon>PACMAD clade</taxon>
        <taxon>Panicoideae</taxon>
        <taxon>Panicodae</taxon>
        <taxon>Paniceae</taxon>
        <taxon>Dichantheliinae</taxon>
        <taxon>Dichanthelium</taxon>
    </lineage>
</organism>
<dbReference type="OrthoDB" id="637682at2759"/>
<keyword evidence="3" id="KW-0809">Transit peptide</keyword>
<dbReference type="Gene3D" id="1.25.70.10">
    <property type="entry name" value="Transcription termination factor 3, mitochondrial"/>
    <property type="match status" value="1"/>
</dbReference>
<reference evidence="5 6" key="1">
    <citation type="submission" date="2016-09" db="EMBL/GenBank/DDBJ databases">
        <title>The draft genome of Dichanthelium oligosanthes: A C3 panicoid grass species.</title>
        <authorList>
            <person name="Studer A.J."/>
            <person name="Schnable J.C."/>
            <person name="Brutnell T.P."/>
        </authorList>
    </citation>
    <scope>NUCLEOTIDE SEQUENCE [LARGE SCALE GENOMIC DNA]</scope>
    <source>
        <strain evidence="6">cv. Kellogg 1175</strain>
        <tissue evidence="5">Leaf</tissue>
    </source>
</reference>
<dbReference type="STRING" id="888268.A0A1E5UX33"/>
<evidence type="ECO:0000313" key="5">
    <source>
        <dbReference type="EMBL" id="OEL17431.1"/>
    </source>
</evidence>
<keyword evidence="2" id="KW-0805">Transcription regulation</keyword>
<keyword evidence="2" id="KW-0804">Transcription</keyword>
<dbReference type="SMART" id="SM00733">
    <property type="entry name" value="Mterf"/>
    <property type="match status" value="3"/>
</dbReference>